<reference evidence="2 3" key="1">
    <citation type="journal article" date="2015" name="Proc. Natl. Acad. Sci. U.S.A.">
        <title>The resurrection genome of Boea hygrometrica: A blueprint for survival of dehydration.</title>
        <authorList>
            <person name="Xiao L."/>
            <person name="Yang G."/>
            <person name="Zhang L."/>
            <person name="Yang X."/>
            <person name="Zhao S."/>
            <person name="Ji Z."/>
            <person name="Zhou Q."/>
            <person name="Hu M."/>
            <person name="Wang Y."/>
            <person name="Chen M."/>
            <person name="Xu Y."/>
            <person name="Jin H."/>
            <person name="Xiao X."/>
            <person name="Hu G."/>
            <person name="Bao F."/>
            <person name="Hu Y."/>
            <person name="Wan P."/>
            <person name="Li L."/>
            <person name="Deng X."/>
            <person name="Kuang T."/>
            <person name="Xiang C."/>
            <person name="Zhu J.K."/>
            <person name="Oliver M.J."/>
            <person name="He Y."/>
        </authorList>
    </citation>
    <scope>NUCLEOTIDE SEQUENCE [LARGE SCALE GENOMIC DNA]</scope>
    <source>
        <strain evidence="3">cv. XS01</strain>
    </source>
</reference>
<evidence type="ECO:0000256" key="1">
    <source>
        <dbReference type="SAM" id="MobiDB-lite"/>
    </source>
</evidence>
<protein>
    <submittedName>
        <fullName evidence="2">Thiamine pyrophosphokinase 2-like</fullName>
    </submittedName>
</protein>
<name>A0A2Z7CQN2_9LAMI</name>
<dbReference type="EMBL" id="KQ995323">
    <property type="protein sequence ID" value="KZV47059.1"/>
    <property type="molecule type" value="Genomic_DNA"/>
</dbReference>
<evidence type="ECO:0000313" key="3">
    <source>
        <dbReference type="Proteomes" id="UP000250235"/>
    </source>
</evidence>
<keyword evidence="3" id="KW-1185">Reference proteome</keyword>
<keyword evidence="2" id="KW-0808">Transferase</keyword>
<feature type="compositionally biased region" description="Polar residues" evidence="1">
    <location>
        <begin position="183"/>
        <end position="195"/>
    </location>
</feature>
<dbReference type="GO" id="GO:0016301">
    <property type="term" value="F:kinase activity"/>
    <property type="evidence" value="ECO:0007669"/>
    <property type="project" value="UniProtKB-KW"/>
</dbReference>
<keyword evidence="2" id="KW-0418">Kinase</keyword>
<proteinExistence type="predicted"/>
<dbReference type="Proteomes" id="UP000250235">
    <property type="component" value="Unassembled WGS sequence"/>
</dbReference>
<feature type="compositionally biased region" description="Basic and acidic residues" evidence="1">
    <location>
        <begin position="196"/>
        <end position="208"/>
    </location>
</feature>
<evidence type="ECO:0000313" key="2">
    <source>
        <dbReference type="EMBL" id="KZV47059.1"/>
    </source>
</evidence>
<dbReference type="AlphaFoldDB" id="A0A2Z7CQN2"/>
<sequence length="228" mass="25270">MWVIKNIGKQGTTTQLCNIISRNHQNPNHSDSAGYHDSVTTWILNMMTQPANRDSMIISTTTTLTDHTSNGTSSSRTRTHPAALTCKAMPVQLTENITEAARNHTARTCSTIPKTAQGATDQLTSKLIPARAHTSMLSPQSWYAQLLTLAKQIMPKQFSHPDHTANTDYTQPASKLVSLNDVASSPAQNNQLTHQNTEEKCAHNDTYAREMQNNDTGKREKKREKSTI</sequence>
<organism evidence="2 3">
    <name type="scientific">Dorcoceras hygrometricum</name>
    <dbReference type="NCBI Taxonomy" id="472368"/>
    <lineage>
        <taxon>Eukaryota</taxon>
        <taxon>Viridiplantae</taxon>
        <taxon>Streptophyta</taxon>
        <taxon>Embryophyta</taxon>
        <taxon>Tracheophyta</taxon>
        <taxon>Spermatophyta</taxon>
        <taxon>Magnoliopsida</taxon>
        <taxon>eudicotyledons</taxon>
        <taxon>Gunneridae</taxon>
        <taxon>Pentapetalae</taxon>
        <taxon>asterids</taxon>
        <taxon>lamiids</taxon>
        <taxon>Lamiales</taxon>
        <taxon>Gesneriaceae</taxon>
        <taxon>Didymocarpoideae</taxon>
        <taxon>Trichosporeae</taxon>
        <taxon>Loxocarpinae</taxon>
        <taxon>Dorcoceras</taxon>
    </lineage>
</organism>
<accession>A0A2Z7CQN2</accession>
<gene>
    <name evidence="2" type="ORF">F511_11965</name>
</gene>
<feature type="region of interest" description="Disordered" evidence="1">
    <location>
        <begin position="183"/>
        <end position="228"/>
    </location>
</feature>